<feature type="region of interest" description="Disordered" evidence="2">
    <location>
        <begin position="1037"/>
        <end position="1060"/>
    </location>
</feature>
<feature type="domain" description="Nephrocystin 3-like N-terminal" evidence="3">
    <location>
        <begin position="402"/>
        <end position="585"/>
    </location>
</feature>
<organism evidence="4 5">
    <name type="scientific">Immersiella caudata</name>
    <dbReference type="NCBI Taxonomy" id="314043"/>
    <lineage>
        <taxon>Eukaryota</taxon>
        <taxon>Fungi</taxon>
        <taxon>Dikarya</taxon>
        <taxon>Ascomycota</taxon>
        <taxon>Pezizomycotina</taxon>
        <taxon>Sordariomycetes</taxon>
        <taxon>Sordariomycetidae</taxon>
        <taxon>Sordariales</taxon>
        <taxon>Lasiosphaeriaceae</taxon>
        <taxon>Immersiella</taxon>
    </lineage>
</organism>
<dbReference type="InterPro" id="IPR029058">
    <property type="entry name" value="AB_hydrolase_fold"/>
</dbReference>
<protein>
    <recommendedName>
        <fullName evidence="3">Nephrocystin 3-like N-terminal domain-containing protein</fullName>
    </recommendedName>
</protein>
<evidence type="ECO:0000256" key="1">
    <source>
        <dbReference type="ARBA" id="ARBA00022737"/>
    </source>
</evidence>
<dbReference type="Gene3D" id="3.40.50.300">
    <property type="entry name" value="P-loop containing nucleotide triphosphate hydrolases"/>
    <property type="match status" value="1"/>
</dbReference>
<dbReference type="Gene3D" id="3.40.50.1820">
    <property type="entry name" value="alpha/beta hydrolase"/>
    <property type="match status" value="1"/>
</dbReference>
<dbReference type="Proteomes" id="UP001175000">
    <property type="component" value="Unassembled WGS sequence"/>
</dbReference>
<dbReference type="PANTHER" id="PTHR10039:SF5">
    <property type="entry name" value="NACHT DOMAIN-CONTAINING PROTEIN"/>
    <property type="match status" value="1"/>
</dbReference>
<dbReference type="InterPro" id="IPR027417">
    <property type="entry name" value="P-loop_NTPase"/>
</dbReference>
<dbReference type="AlphaFoldDB" id="A0AA39WDZ2"/>
<dbReference type="SUPFAM" id="SSF53474">
    <property type="entry name" value="alpha/beta-Hydrolases"/>
    <property type="match status" value="1"/>
</dbReference>
<gene>
    <name evidence="4" type="ORF">B0T14DRAFT_283067</name>
</gene>
<reference evidence="4" key="1">
    <citation type="submission" date="2023-06" db="EMBL/GenBank/DDBJ databases">
        <title>Genome-scale phylogeny and comparative genomics of the fungal order Sordariales.</title>
        <authorList>
            <consortium name="Lawrence Berkeley National Laboratory"/>
            <person name="Hensen N."/>
            <person name="Bonometti L."/>
            <person name="Westerberg I."/>
            <person name="Brannstrom I.O."/>
            <person name="Guillou S."/>
            <person name="Cros-Aarteil S."/>
            <person name="Calhoun S."/>
            <person name="Haridas S."/>
            <person name="Kuo A."/>
            <person name="Mondo S."/>
            <person name="Pangilinan J."/>
            <person name="Riley R."/>
            <person name="Labutti K."/>
            <person name="Andreopoulos B."/>
            <person name="Lipzen A."/>
            <person name="Chen C."/>
            <person name="Yanf M."/>
            <person name="Daum C."/>
            <person name="Ng V."/>
            <person name="Clum A."/>
            <person name="Steindorff A."/>
            <person name="Ohm R."/>
            <person name="Martin F."/>
            <person name="Silar P."/>
            <person name="Natvig D."/>
            <person name="Lalanne C."/>
            <person name="Gautier V."/>
            <person name="Ament-Velasquez S.L."/>
            <person name="Kruys A."/>
            <person name="Hutchinson M.I."/>
            <person name="Powell A.J."/>
            <person name="Barry K."/>
            <person name="Miller A.N."/>
            <person name="Grigoriev I.V."/>
            <person name="Debuchy R."/>
            <person name="Gladieux P."/>
            <person name="Thoren M.H."/>
            <person name="Johannesson H."/>
        </authorList>
    </citation>
    <scope>NUCLEOTIDE SEQUENCE</scope>
    <source>
        <strain evidence="4">CBS 606.72</strain>
    </source>
</reference>
<evidence type="ECO:0000259" key="3">
    <source>
        <dbReference type="Pfam" id="PF24883"/>
    </source>
</evidence>
<feature type="compositionally biased region" description="Basic and acidic residues" evidence="2">
    <location>
        <begin position="1044"/>
        <end position="1060"/>
    </location>
</feature>
<dbReference type="EMBL" id="JAULSU010000006">
    <property type="protein sequence ID" value="KAK0613645.1"/>
    <property type="molecule type" value="Genomic_DNA"/>
</dbReference>
<dbReference type="Pfam" id="PF24883">
    <property type="entry name" value="NPHP3_N"/>
    <property type="match status" value="1"/>
</dbReference>
<dbReference type="PANTHER" id="PTHR10039">
    <property type="entry name" value="AMELOGENIN"/>
    <property type="match status" value="1"/>
</dbReference>
<evidence type="ECO:0000313" key="4">
    <source>
        <dbReference type="EMBL" id="KAK0613645.1"/>
    </source>
</evidence>
<accession>A0AA39WDZ2</accession>
<keyword evidence="1" id="KW-0677">Repeat</keyword>
<evidence type="ECO:0000256" key="2">
    <source>
        <dbReference type="SAM" id="MobiDB-lite"/>
    </source>
</evidence>
<name>A0AA39WDZ2_9PEZI</name>
<keyword evidence="5" id="KW-1185">Reference proteome</keyword>
<proteinExistence type="predicted"/>
<evidence type="ECO:0000313" key="5">
    <source>
        <dbReference type="Proteomes" id="UP001175000"/>
    </source>
</evidence>
<dbReference type="InterPro" id="IPR056884">
    <property type="entry name" value="NPHP3-like_N"/>
</dbReference>
<feature type="region of interest" description="Disordered" evidence="2">
    <location>
        <begin position="885"/>
        <end position="909"/>
    </location>
</feature>
<comment type="caution">
    <text evidence="4">The sequence shown here is derived from an EMBL/GenBank/DDBJ whole genome shotgun (WGS) entry which is preliminary data.</text>
</comment>
<sequence length="1101" mass="122690">MPGGHLRSSSSIILVHGLQGHPYRTWTSNKLPKKSQSKAPLDPPKRSIRRWLAGVSSVSSRDSAGSSKPSASDNASEISFSAGVFWPADLLPTTCPRARVLVHGYDTKVTNYLASSSNKNSIFSHAKDLLFALSREALPGRPLIFVAHSLGGIVVKEMLAQASSSGEPQLASILEATVAVVFLGTPHRGSPDLATAGNWARGLLSSLRFETTPAILHALGLRTTDLERAQEAFSGLWHKHDFRVKTFQEGLGLTGINLGVLGNKVVPDYSSTLGDKREHAETIQANHRDMCRFTGPDDPGYRKVSGELKSIYDVIENEEKQREWRIAKSILEDPTQRPVDSGISIENLRTILSISKKMGLHQSYEPQLRIQGFNKTETACLQSLWFPGINARGRNIRAPADGTCTWMFEDTTYKDWLTGESRGSCNGLLHLKGKPGAGKSVLMREAYRWGLHDRRTSGNLVAGFFFNGKGRSLERSQEGAIRSLLHQLLTQDRAFLAEVAQRPDDYGRGVWPGRDADTPWSLEELESELREFLLNQTQARKIFIFIDALDECAADGMRPFCRFWRSATRAAITLDVHLHVLMSSRHFPGAFLDGCAELCVDHHNKLDIAMYLDERFQLSIASIEKKRNKEKKWLDLRNKILGMSNGIFLWAVLAAEQAIERYEQGSGVPTLLQHLGSLPGELRALFSQLFSSVRPKDRALTVRLFRWAVLSVRPIRLHEWHHILAFIQQPAPSSLKEWRKSDYFTEDDDQLERKLRSISKGLLEITGELRGRRDDVSDFSASDTPAAGSFTLKQGETRVVQVIHESVRQFLTSPHDPELSGDETATAEDDVWHLRITRGGHISIMNTCLDYLEVAELDALVEARQQSVRRELLSLDDLKDMLPDPDEAEEEIPVPASSFSEKEGVHPTPISSTGGVDPMLWMASICQDADVDVSYSPRSSLWSPSVRSSGSAASSPSLRSQILEDYPALLCYVVDELFTHARLAQEAGDDLTSIFTRLGEEKTWDRWLALNEDELAEPCLDCYLTNKGFPGFATCGQTASSEGASDRDSEEGSTRKSLEMSCQDRKRLRHRLRRRGSVKSFRSAASSNSSYSSRRVTSNYA</sequence>
<feature type="region of interest" description="Disordered" evidence="2">
    <location>
        <begin position="25"/>
        <end position="44"/>
    </location>
</feature>
<dbReference type="SUPFAM" id="SSF52540">
    <property type="entry name" value="P-loop containing nucleoside triphosphate hydrolases"/>
    <property type="match status" value="1"/>
</dbReference>